<reference evidence="1" key="2">
    <citation type="journal article" date="2020" name="Nat. Commun.">
        <title>Large-scale genome sequencing of mycorrhizal fungi provides insights into the early evolution of symbiotic traits.</title>
        <authorList>
            <person name="Miyauchi S."/>
            <person name="Kiss E."/>
            <person name="Kuo A."/>
            <person name="Drula E."/>
            <person name="Kohler A."/>
            <person name="Sanchez-Garcia M."/>
            <person name="Morin E."/>
            <person name="Andreopoulos B."/>
            <person name="Barry K.W."/>
            <person name="Bonito G."/>
            <person name="Buee M."/>
            <person name="Carver A."/>
            <person name="Chen C."/>
            <person name="Cichocki N."/>
            <person name="Clum A."/>
            <person name="Culley D."/>
            <person name="Crous P.W."/>
            <person name="Fauchery L."/>
            <person name="Girlanda M."/>
            <person name="Hayes R.D."/>
            <person name="Keri Z."/>
            <person name="LaButti K."/>
            <person name="Lipzen A."/>
            <person name="Lombard V."/>
            <person name="Magnuson J."/>
            <person name="Maillard F."/>
            <person name="Murat C."/>
            <person name="Nolan M."/>
            <person name="Ohm R.A."/>
            <person name="Pangilinan J."/>
            <person name="Pereira M.F."/>
            <person name="Perotto S."/>
            <person name="Peter M."/>
            <person name="Pfister S."/>
            <person name="Riley R."/>
            <person name="Sitrit Y."/>
            <person name="Stielow J.B."/>
            <person name="Szollosi G."/>
            <person name="Zifcakova L."/>
            <person name="Stursova M."/>
            <person name="Spatafora J.W."/>
            <person name="Tedersoo L."/>
            <person name="Vaario L.M."/>
            <person name="Yamada A."/>
            <person name="Yan M."/>
            <person name="Wang P."/>
            <person name="Xu J."/>
            <person name="Bruns T."/>
            <person name="Baldrian P."/>
            <person name="Vilgalys R."/>
            <person name="Dunand C."/>
            <person name="Henrissat B."/>
            <person name="Grigoriev I.V."/>
            <person name="Hibbett D."/>
            <person name="Nagy L.G."/>
            <person name="Martin F.M."/>
        </authorList>
    </citation>
    <scope>NUCLEOTIDE SEQUENCE</scope>
    <source>
        <strain evidence="1">P2</strain>
    </source>
</reference>
<accession>A0ACB6ZA51</accession>
<comment type="caution">
    <text evidence="1">The sequence shown here is derived from an EMBL/GenBank/DDBJ whole genome shotgun (WGS) entry which is preliminary data.</text>
</comment>
<protein>
    <submittedName>
        <fullName evidence="1">Uncharacterized protein</fullName>
    </submittedName>
</protein>
<evidence type="ECO:0000313" key="1">
    <source>
        <dbReference type="EMBL" id="KAF9646468.1"/>
    </source>
</evidence>
<gene>
    <name evidence="1" type="ORF">BDM02DRAFT_3012112</name>
</gene>
<keyword evidence="2" id="KW-1185">Reference proteome</keyword>
<proteinExistence type="predicted"/>
<evidence type="ECO:0000313" key="2">
    <source>
        <dbReference type="Proteomes" id="UP000886501"/>
    </source>
</evidence>
<dbReference type="Proteomes" id="UP000886501">
    <property type="component" value="Unassembled WGS sequence"/>
</dbReference>
<reference evidence="1" key="1">
    <citation type="submission" date="2019-10" db="EMBL/GenBank/DDBJ databases">
        <authorList>
            <consortium name="DOE Joint Genome Institute"/>
            <person name="Kuo A."/>
            <person name="Miyauchi S."/>
            <person name="Kiss E."/>
            <person name="Drula E."/>
            <person name="Kohler A."/>
            <person name="Sanchez-Garcia M."/>
            <person name="Andreopoulos B."/>
            <person name="Barry K.W."/>
            <person name="Bonito G."/>
            <person name="Buee M."/>
            <person name="Carver A."/>
            <person name="Chen C."/>
            <person name="Cichocki N."/>
            <person name="Clum A."/>
            <person name="Culley D."/>
            <person name="Crous P.W."/>
            <person name="Fauchery L."/>
            <person name="Girlanda M."/>
            <person name="Hayes R."/>
            <person name="Keri Z."/>
            <person name="Labutti K."/>
            <person name="Lipzen A."/>
            <person name="Lombard V."/>
            <person name="Magnuson J."/>
            <person name="Maillard F."/>
            <person name="Morin E."/>
            <person name="Murat C."/>
            <person name="Nolan M."/>
            <person name="Ohm R."/>
            <person name="Pangilinan J."/>
            <person name="Pereira M."/>
            <person name="Perotto S."/>
            <person name="Peter M."/>
            <person name="Riley R."/>
            <person name="Sitrit Y."/>
            <person name="Stielow B."/>
            <person name="Szollosi G."/>
            <person name="Zifcakova L."/>
            <person name="Stursova M."/>
            <person name="Spatafora J.W."/>
            <person name="Tedersoo L."/>
            <person name="Vaario L.-M."/>
            <person name="Yamada A."/>
            <person name="Yan M."/>
            <person name="Wang P."/>
            <person name="Xu J."/>
            <person name="Bruns T."/>
            <person name="Baldrian P."/>
            <person name="Vilgalys R."/>
            <person name="Henrissat B."/>
            <person name="Grigoriev I.V."/>
            <person name="Hibbett D."/>
            <person name="Nagy L.G."/>
            <person name="Martin F.M."/>
        </authorList>
    </citation>
    <scope>NUCLEOTIDE SEQUENCE</scope>
    <source>
        <strain evidence="1">P2</strain>
    </source>
</reference>
<name>A0ACB6ZA51_THEGA</name>
<organism evidence="1 2">
    <name type="scientific">Thelephora ganbajun</name>
    <name type="common">Ganba fungus</name>
    <dbReference type="NCBI Taxonomy" id="370292"/>
    <lineage>
        <taxon>Eukaryota</taxon>
        <taxon>Fungi</taxon>
        <taxon>Dikarya</taxon>
        <taxon>Basidiomycota</taxon>
        <taxon>Agaricomycotina</taxon>
        <taxon>Agaricomycetes</taxon>
        <taxon>Thelephorales</taxon>
        <taxon>Thelephoraceae</taxon>
        <taxon>Thelephora</taxon>
    </lineage>
</organism>
<dbReference type="EMBL" id="MU118057">
    <property type="protein sequence ID" value="KAF9646468.1"/>
    <property type="molecule type" value="Genomic_DNA"/>
</dbReference>
<sequence>MSALFSSANRRRESVKWGLVGYTVVMFSFVTIFTAINLDVQSISYVDNREYPGVTNVLPPGPLGYQSFIYSQAISVVANLMFLLNNWLADGLLLYRCYVIYAMNYWVIAFPFLMYLASVGMGIMLIYQTSQPNSSIWNSVAINFGLPYFSISLSLNILLTLMIVGRLILHSRNIRNAMGVPAGASGLYRAIVTMLIESSALYAVNSLLFVGPWGANSHVADIFLPILAETQVRAFYLPPDAPRSSDMII</sequence>